<evidence type="ECO:0000259" key="7">
    <source>
        <dbReference type="PROSITE" id="PS50893"/>
    </source>
</evidence>
<dbReference type="InterPro" id="IPR027417">
    <property type="entry name" value="P-loop_NTPase"/>
</dbReference>
<dbReference type="GO" id="GO:0140359">
    <property type="term" value="F:ABC-type transporter activity"/>
    <property type="evidence" value="ECO:0007669"/>
    <property type="project" value="UniProtKB-ARBA"/>
</dbReference>
<comment type="caution">
    <text evidence="8">The sequence shown here is derived from an EMBL/GenBank/DDBJ whole genome shotgun (WGS) entry which is preliminary data.</text>
</comment>
<dbReference type="OrthoDB" id="8417108at2"/>
<dbReference type="PROSITE" id="PS00211">
    <property type="entry name" value="ABC_TRANSPORTER_1"/>
    <property type="match status" value="1"/>
</dbReference>
<dbReference type="InterPro" id="IPR040582">
    <property type="entry name" value="OB_MalK-like"/>
</dbReference>
<keyword evidence="5" id="KW-0547">Nucleotide-binding</keyword>
<dbReference type="Pfam" id="PF17912">
    <property type="entry name" value="OB_MalK"/>
    <property type="match status" value="1"/>
</dbReference>
<comment type="subcellular location">
    <subcellularLocation>
        <location evidence="1">Cell inner membrane</location>
        <topology evidence="1">Peripheral membrane protein</topology>
    </subcellularLocation>
</comment>
<evidence type="ECO:0000313" key="9">
    <source>
        <dbReference type="Proteomes" id="UP000248925"/>
    </source>
</evidence>
<dbReference type="InterPro" id="IPR003439">
    <property type="entry name" value="ABC_transporter-like_ATP-bd"/>
</dbReference>
<dbReference type="PROSITE" id="PS50893">
    <property type="entry name" value="ABC_TRANSPORTER_2"/>
    <property type="match status" value="1"/>
</dbReference>
<dbReference type="AlphaFoldDB" id="A0A2W4CNH4"/>
<dbReference type="Proteomes" id="UP000248925">
    <property type="component" value="Unassembled WGS sequence"/>
</dbReference>
<dbReference type="GO" id="GO:0055052">
    <property type="term" value="C:ATP-binding cassette (ABC) transporter complex, substrate-binding subunit-containing"/>
    <property type="evidence" value="ECO:0007669"/>
    <property type="project" value="TreeGrafter"/>
</dbReference>
<dbReference type="InterPro" id="IPR003593">
    <property type="entry name" value="AAA+_ATPase"/>
</dbReference>
<evidence type="ECO:0000256" key="2">
    <source>
        <dbReference type="ARBA" id="ARBA00005417"/>
    </source>
</evidence>
<dbReference type="SUPFAM" id="SSF50331">
    <property type="entry name" value="MOP-like"/>
    <property type="match status" value="1"/>
</dbReference>
<dbReference type="InterPro" id="IPR017871">
    <property type="entry name" value="ABC_transporter-like_CS"/>
</dbReference>
<name>A0A2W4CNH4_9HYPH</name>
<organism evidence="8 9">
    <name type="scientific">Rhizobium tubonense</name>
    <dbReference type="NCBI Taxonomy" id="484088"/>
    <lineage>
        <taxon>Bacteria</taxon>
        <taxon>Pseudomonadati</taxon>
        <taxon>Pseudomonadota</taxon>
        <taxon>Alphaproteobacteria</taxon>
        <taxon>Hyphomicrobiales</taxon>
        <taxon>Rhizobiaceae</taxon>
        <taxon>Rhizobium/Agrobacterium group</taxon>
        <taxon>Rhizobium</taxon>
    </lineage>
</organism>
<dbReference type="Gene3D" id="2.40.50.140">
    <property type="entry name" value="Nucleic acid-binding proteins"/>
    <property type="match status" value="1"/>
</dbReference>
<dbReference type="SMART" id="SM00382">
    <property type="entry name" value="AAA"/>
    <property type="match status" value="1"/>
</dbReference>
<comment type="similarity">
    <text evidence="2">Belongs to the ABC transporter superfamily.</text>
</comment>
<evidence type="ECO:0000256" key="5">
    <source>
        <dbReference type="ARBA" id="ARBA00022741"/>
    </source>
</evidence>
<dbReference type="FunFam" id="3.40.50.300:FF:000042">
    <property type="entry name" value="Maltose/maltodextrin ABC transporter, ATP-binding protein"/>
    <property type="match status" value="1"/>
</dbReference>
<gene>
    <name evidence="8" type="ORF">CPY51_14055</name>
</gene>
<dbReference type="GO" id="GO:0016887">
    <property type="term" value="F:ATP hydrolysis activity"/>
    <property type="evidence" value="ECO:0007669"/>
    <property type="project" value="InterPro"/>
</dbReference>
<keyword evidence="4" id="KW-0997">Cell inner membrane</keyword>
<dbReference type="Gene3D" id="2.40.50.100">
    <property type="match status" value="1"/>
</dbReference>
<keyword evidence="4" id="KW-1003">Cell membrane</keyword>
<dbReference type="GO" id="GO:0005524">
    <property type="term" value="F:ATP binding"/>
    <property type="evidence" value="ECO:0007669"/>
    <property type="project" value="UniProtKB-KW"/>
</dbReference>
<keyword evidence="3" id="KW-0813">Transport</keyword>
<keyword evidence="4" id="KW-0472">Membrane</keyword>
<evidence type="ECO:0000313" key="8">
    <source>
        <dbReference type="EMBL" id="PZM13971.1"/>
    </source>
</evidence>
<dbReference type="PANTHER" id="PTHR43875">
    <property type="entry name" value="MALTODEXTRIN IMPORT ATP-BINDING PROTEIN MSMX"/>
    <property type="match status" value="1"/>
</dbReference>
<dbReference type="InterPro" id="IPR012340">
    <property type="entry name" value="NA-bd_OB-fold"/>
</dbReference>
<dbReference type="RefSeq" id="WP_111160822.1">
    <property type="nucleotide sequence ID" value="NZ_PCDP01000035.1"/>
</dbReference>
<evidence type="ECO:0000256" key="6">
    <source>
        <dbReference type="ARBA" id="ARBA00022840"/>
    </source>
</evidence>
<evidence type="ECO:0000256" key="4">
    <source>
        <dbReference type="ARBA" id="ARBA00022519"/>
    </source>
</evidence>
<protein>
    <submittedName>
        <fullName evidence="8">Glycerol-3-phosphate ABC transporter ATP-binding protein</fullName>
    </submittedName>
</protein>
<dbReference type="NCBIfam" id="NF008653">
    <property type="entry name" value="PRK11650.1"/>
    <property type="match status" value="1"/>
</dbReference>
<keyword evidence="6 8" id="KW-0067">ATP-binding</keyword>
<proteinExistence type="inferred from homology"/>
<evidence type="ECO:0000256" key="1">
    <source>
        <dbReference type="ARBA" id="ARBA00004417"/>
    </source>
</evidence>
<dbReference type="PANTHER" id="PTHR43875:SF10">
    <property type="entry name" value="BLL2173 PROTEIN"/>
    <property type="match status" value="1"/>
</dbReference>
<dbReference type="InterPro" id="IPR008995">
    <property type="entry name" value="Mo/tungstate-bd_C_term_dom"/>
</dbReference>
<dbReference type="InterPro" id="IPR047641">
    <property type="entry name" value="ABC_transpr_MalK/UgpC-like"/>
</dbReference>
<accession>A0A2W4CNH4</accession>
<evidence type="ECO:0000256" key="3">
    <source>
        <dbReference type="ARBA" id="ARBA00022448"/>
    </source>
</evidence>
<feature type="domain" description="ABC transporter" evidence="7">
    <location>
        <begin position="5"/>
        <end position="235"/>
    </location>
</feature>
<dbReference type="Gene3D" id="3.40.50.300">
    <property type="entry name" value="P-loop containing nucleotide triphosphate hydrolases"/>
    <property type="match status" value="1"/>
</dbReference>
<reference evidence="8 9" key="1">
    <citation type="journal article" date="2018" name="Sci. Rep.">
        <title>Rhizobium tumorigenes sp. nov., a novel plant tumorigenic bacterium isolated from cane gall tumors on thornless blackberry.</title>
        <authorList>
            <person name="Kuzmanovi N."/>
            <person name="Smalla K."/>
            <person name="Gronow S."/>
            <person name="PuBawska J."/>
        </authorList>
    </citation>
    <scope>NUCLEOTIDE SEQUENCE [LARGE SCALE GENOMIC DNA]</scope>
    <source>
        <strain evidence="8 9">CCBAU 85046</strain>
    </source>
</reference>
<sequence>MSLQIELSGVNKYYGAFHALKNIDLAIEDGTFVALVGPSGCGKSTLLRSLAGLETISGGDMRIAGQLMNNVPPRKRDVAMVFQSYALYPHMTVEQNLTYSLRIRGIKKAEARKAAAEVAETTGLSQLMGRYPRELSGGQRQRVAMSRAIIRHPKAFLFDEPLSNLDAALRVHMRKEIRSLHDRLHATFVYVTHDQIEAMTMADHVVVMKDGVIEQQGAPLDLYDKPANKFVAGFIGSPAMNFVPAIAAEDGRSLVLDFGTIRQPLAISQTLKPGQKVHAGIRPEHIVVVGQGQGSFDVPIGFVESTGSSTFISAATLPELTIVETGRDKVRAGDIIGLSIKPEQVHLFDAATDRRIGEI</sequence>
<dbReference type="EMBL" id="PCDP01000035">
    <property type="protein sequence ID" value="PZM13971.1"/>
    <property type="molecule type" value="Genomic_DNA"/>
</dbReference>
<dbReference type="SUPFAM" id="SSF52540">
    <property type="entry name" value="P-loop containing nucleoside triphosphate hydrolases"/>
    <property type="match status" value="1"/>
</dbReference>
<dbReference type="Pfam" id="PF00005">
    <property type="entry name" value="ABC_tran"/>
    <property type="match status" value="1"/>
</dbReference>
<keyword evidence="9" id="KW-1185">Reference proteome</keyword>